<proteinExistence type="predicted"/>
<dbReference type="STRING" id="35608.A0A2U1M8V1"/>
<keyword evidence="2" id="KW-0808">Transferase</keyword>
<protein>
    <submittedName>
        <fullName evidence="2">RNA-directed DNA polymerase, eukaryota, Reverse transcriptase zinc-binding domain protein</fullName>
    </submittedName>
</protein>
<dbReference type="GO" id="GO:0003964">
    <property type="term" value="F:RNA-directed DNA polymerase activity"/>
    <property type="evidence" value="ECO:0007669"/>
    <property type="project" value="UniProtKB-KW"/>
</dbReference>
<keyword evidence="2" id="KW-0695">RNA-directed DNA polymerase</keyword>
<feature type="domain" description="Reverse transcriptase zinc-binding" evidence="1">
    <location>
        <begin position="163"/>
        <end position="250"/>
    </location>
</feature>
<dbReference type="PANTHER" id="PTHR36617">
    <property type="entry name" value="PROTEIN, PUTATIVE-RELATED"/>
    <property type="match status" value="1"/>
</dbReference>
<dbReference type="Proteomes" id="UP000245207">
    <property type="component" value="Unassembled WGS sequence"/>
</dbReference>
<dbReference type="EMBL" id="PKPP01006102">
    <property type="protein sequence ID" value="PWA57662.1"/>
    <property type="molecule type" value="Genomic_DNA"/>
</dbReference>
<name>A0A2U1M8V1_ARTAN</name>
<evidence type="ECO:0000259" key="1">
    <source>
        <dbReference type="Pfam" id="PF13966"/>
    </source>
</evidence>
<comment type="caution">
    <text evidence="2">The sequence shown here is derived from an EMBL/GenBank/DDBJ whole genome shotgun (WGS) entry which is preliminary data.</text>
</comment>
<dbReference type="Pfam" id="PF13966">
    <property type="entry name" value="zf-RVT"/>
    <property type="match status" value="1"/>
</dbReference>
<accession>A0A2U1M8V1</accession>
<dbReference type="PANTHER" id="PTHR36617:SF16">
    <property type="entry name" value="OS04G0516500 PROTEIN"/>
    <property type="match status" value="1"/>
</dbReference>
<organism evidence="2 3">
    <name type="scientific">Artemisia annua</name>
    <name type="common">Sweet wormwood</name>
    <dbReference type="NCBI Taxonomy" id="35608"/>
    <lineage>
        <taxon>Eukaryota</taxon>
        <taxon>Viridiplantae</taxon>
        <taxon>Streptophyta</taxon>
        <taxon>Embryophyta</taxon>
        <taxon>Tracheophyta</taxon>
        <taxon>Spermatophyta</taxon>
        <taxon>Magnoliopsida</taxon>
        <taxon>eudicotyledons</taxon>
        <taxon>Gunneridae</taxon>
        <taxon>Pentapetalae</taxon>
        <taxon>asterids</taxon>
        <taxon>campanulids</taxon>
        <taxon>Asterales</taxon>
        <taxon>Asteraceae</taxon>
        <taxon>Asteroideae</taxon>
        <taxon>Anthemideae</taxon>
        <taxon>Artemisiinae</taxon>
        <taxon>Artemisia</taxon>
    </lineage>
</organism>
<evidence type="ECO:0000313" key="2">
    <source>
        <dbReference type="EMBL" id="PWA57662.1"/>
    </source>
</evidence>
<evidence type="ECO:0000313" key="3">
    <source>
        <dbReference type="Proteomes" id="UP000245207"/>
    </source>
</evidence>
<gene>
    <name evidence="2" type="ORF">CTI12_AA407520</name>
</gene>
<sequence length="356" mass="41347">MAVSGLVVLKLKTRGSSENGNGVLSMNKERYGEKSRNKSTWSDIVGTCNKIEQLGVPLNNLMVRKICRGTQTSFWMDNLLNNLGPLKDCFPRLFALERYKNCLVADRWVLEEGEWQGKWAWTRQPSGRADGDLTKLVTELNGLTLDESQDDRWEWNLTASRKFTVASLCRAIHSRLNANDVSAPPFNWNSWVPRKVNVCAWRVALDRLPTMLNVCQRGINIPTSVCLFCGLYDEYRDHCLFLCPKVKVVWLKFWRWWKVCARFSLSDILKGNFNFTKDKWTTKLFHVVCLSLIWYVWKWRNKILHTSSDEEVSSAQQEDIFPAIQRLSLLWTSNRASKCRFSWCHWIRAPGEVAVL</sequence>
<reference evidence="2 3" key="1">
    <citation type="journal article" date="2018" name="Mol. Plant">
        <title>The genome of Artemisia annua provides insight into the evolution of Asteraceae family and artemisinin biosynthesis.</title>
        <authorList>
            <person name="Shen Q."/>
            <person name="Zhang L."/>
            <person name="Liao Z."/>
            <person name="Wang S."/>
            <person name="Yan T."/>
            <person name="Shi P."/>
            <person name="Liu M."/>
            <person name="Fu X."/>
            <person name="Pan Q."/>
            <person name="Wang Y."/>
            <person name="Lv Z."/>
            <person name="Lu X."/>
            <person name="Zhang F."/>
            <person name="Jiang W."/>
            <person name="Ma Y."/>
            <person name="Chen M."/>
            <person name="Hao X."/>
            <person name="Li L."/>
            <person name="Tang Y."/>
            <person name="Lv G."/>
            <person name="Zhou Y."/>
            <person name="Sun X."/>
            <person name="Brodelius P.E."/>
            <person name="Rose J.K.C."/>
            <person name="Tang K."/>
        </authorList>
    </citation>
    <scope>NUCLEOTIDE SEQUENCE [LARGE SCALE GENOMIC DNA]</scope>
    <source>
        <strain evidence="3">cv. Huhao1</strain>
        <tissue evidence="2">Leaf</tissue>
    </source>
</reference>
<dbReference type="InterPro" id="IPR026960">
    <property type="entry name" value="RVT-Znf"/>
</dbReference>
<keyword evidence="3" id="KW-1185">Reference proteome</keyword>
<dbReference type="AlphaFoldDB" id="A0A2U1M8V1"/>
<keyword evidence="2" id="KW-0548">Nucleotidyltransferase</keyword>